<name>A0A6H0XN68_9PEZI</name>
<dbReference type="PROSITE" id="PS50838">
    <property type="entry name" value="MAGE"/>
    <property type="match status" value="1"/>
</dbReference>
<evidence type="ECO:0000256" key="1">
    <source>
        <dbReference type="SAM" id="MobiDB-lite"/>
    </source>
</evidence>
<dbReference type="InterPro" id="IPR041899">
    <property type="entry name" value="MAGE_WH2"/>
</dbReference>
<sequence length="279" mass="30994">MPSLSRKRRADVEESDISQDDEQEQNIGETAMNDMVKALVRLALAVEHQRRPLRRAEVGEKVLGTNGRQFKKVFTQAQHELRTIFGMELVELPSKDKITVAQKRAAQKEATKSVTSWILVSTLPSEYHDPAIIPTTDATYTAVYSTLVALISLNGAPLPEAKMERFLARLGMEDTTPTGDKPEKLLKRMEKDGYVFKLREPLGNGEEEITWVVGPRGKAEVGDAGVKGIVEAVYGNPDGEDGAMLAKRIDRSLGMVDKPAPVKKARQRRSTQHDDEDDD</sequence>
<dbReference type="Proteomes" id="UP000503462">
    <property type="component" value="Chromosome 1"/>
</dbReference>
<accession>A0A6H0XN68</accession>
<dbReference type="GO" id="GO:0005634">
    <property type="term" value="C:nucleus"/>
    <property type="evidence" value="ECO:0007669"/>
    <property type="project" value="TreeGrafter"/>
</dbReference>
<evidence type="ECO:0000313" key="3">
    <source>
        <dbReference type="EMBL" id="QIW96068.1"/>
    </source>
</evidence>
<dbReference type="Gene3D" id="1.10.10.1200">
    <property type="entry name" value="MAGE homology domain, winged helix WH1 motif"/>
    <property type="match status" value="1"/>
</dbReference>
<feature type="domain" description="MAGE" evidence="2">
    <location>
        <begin position="32"/>
        <end position="221"/>
    </location>
</feature>
<dbReference type="AlphaFoldDB" id="A0A6H0XN68"/>
<feature type="compositionally biased region" description="Acidic residues" evidence="1">
    <location>
        <begin position="13"/>
        <end position="24"/>
    </location>
</feature>
<dbReference type="InterPro" id="IPR041898">
    <property type="entry name" value="MAGE_WH1"/>
</dbReference>
<dbReference type="GO" id="GO:0006281">
    <property type="term" value="P:DNA repair"/>
    <property type="evidence" value="ECO:0007669"/>
    <property type="project" value="TreeGrafter"/>
</dbReference>
<feature type="region of interest" description="Disordered" evidence="1">
    <location>
        <begin position="1"/>
        <end position="26"/>
    </location>
</feature>
<proteinExistence type="predicted"/>
<dbReference type="Gene3D" id="1.10.10.1210">
    <property type="entry name" value="MAGE homology domain, winged helix WH2 motif"/>
    <property type="match status" value="1"/>
</dbReference>
<dbReference type="EMBL" id="CP051139">
    <property type="protein sequence ID" value="QIW96068.1"/>
    <property type="molecule type" value="Genomic_DNA"/>
</dbReference>
<dbReference type="OrthoDB" id="205198at2759"/>
<dbReference type="InterPro" id="IPR037445">
    <property type="entry name" value="MAGE"/>
</dbReference>
<feature type="region of interest" description="Disordered" evidence="1">
    <location>
        <begin position="251"/>
        <end position="279"/>
    </location>
</feature>
<dbReference type="PANTHER" id="PTHR11736">
    <property type="entry name" value="MELANOMA-ASSOCIATED ANTIGEN MAGE ANTIGEN"/>
    <property type="match status" value="1"/>
</dbReference>
<protein>
    <recommendedName>
        <fullName evidence="2">MAGE domain-containing protein</fullName>
    </recommendedName>
</protein>
<dbReference type="PANTHER" id="PTHR11736:SF14">
    <property type="entry name" value="NSE3 HOMOLOG, SMC5-SMC6 COMPLEX COMPONENT"/>
    <property type="match status" value="1"/>
</dbReference>
<feature type="compositionally biased region" description="Basic residues" evidence="1">
    <location>
        <begin position="261"/>
        <end position="270"/>
    </location>
</feature>
<organism evidence="3 4">
    <name type="scientific">Peltaster fructicola</name>
    <dbReference type="NCBI Taxonomy" id="286661"/>
    <lineage>
        <taxon>Eukaryota</taxon>
        <taxon>Fungi</taxon>
        <taxon>Dikarya</taxon>
        <taxon>Ascomycota</taxon>
        <taxon>Pezizomycotina</taxon>
        <taxon>Dothideomycetes</taxon>
        <taxon>Dothideomycetes incertae sedis</taxon>
        <taxon>Peltaster</taxon>
    </lineage>
</organism>
<evidence type="ECO:0000259" key="2">
    <source>
        <dbReference type="PROSITE" id="PS50838"/>
    </source>
</evidence>
<dbReference type="SMART" id="SM01373">
    <property type="entry name" value="MAGE"/>
    <property type="match status" value="1"/>
</dbReference>
<dbReference type="Pfam" id="PF01454">
    <property type="entry name" value="MAGE"/>
    <property type="match status" value="1"/>
</dbReference>
<keyword evidence="4" id="KW-1185">Reference proteome</keyword>
<gene>
    <name evidence="3" type="ORF">AMS68_001586</name>
</gene>
<reference evidence="3 4" key="1">
    <citation type="journal article" date="2016" name="Sci. Rep.">
        <title>Peltaster fructicola genome reveals evolution from an invasive phytopathogen to an ectophytic parasite.</title>
        <authorList>
            <person name="Xu C."/>
            <person name="Chen H."/>
            <person name="Gleason M.L."/>
            <person name="Xu J.R."/>
            <person name="Liu H."/>
            <person name="Zhang R."/>
            <person name="Sun G."/>
        </authorList>
    </citation>
    <scope>NUCLEOTIDE SEQUENCE [LARGE SCALE GENOMIC DNA]</scope>
    <source>
        <strain evidence="3 4">LNHT1506</strain>
    </source>
</reference>
<evidence type="ECO:0000313" key="4">
    <source>
        <dbReference type="Proteomes" id="UP000503462"/>
    </source>
</evidence>
<dbReference type="InterPro" id="IPR002190">
    <property type="entry name" value="MHD_dom"/>
</dbReference>